<sequence length="304" mass="33725">MIDIEQFALLPGHQNSIYSVEPGIEQGVFYTAGNDKGIVQWNLELLSPTVLLPVKSSVYALHVSEKNRLLIFGERSGQISIYSYDKAEVVAQITHHLKPVFCLTELTSKNEILAASEDGTVSVISSIDYTLKYNFKVSDDTVRCMALSSNEQTIAFGCKDNTIKIYNAINYSFITNLNGHTGPVTSLAFSPSSDDRLLSGGRDAKLILWNVADGIPLKEVIAHMSTVYDIKFHPFAPFFATCSQDKSIKIWDSETLKLQRIISKEKGFETHSHSVNKIAWTKDGQSLVSVGDDKLVIIWSVKIS</sequence>
<keyword evidence="5" id="KW-1185">Reference proteome</keyword>
<dbReference type="PRINTS" id="PR00320">
    <property type="entry name" value="GPROTEINBRPT"/>
</dbReference>
<dbReference type="PATRIC" id="fig|1150600.3.peg.2996"/>
<dbReference type="EMBL" id="AQPN01000104">
    <property type="protein sequence ID" value="EOR93783.1"/>
    <property type="molecule type" value="Genomic_DNA"/>
</dbReference>
<dbReference type="OrthoDB" id="933690at2"/>
<dbReference type="SMART" id="SM00320">
    <property type="entry name" value="WD40"/>
    <property type="match status" value="7"/>
</dbReference>
<feature type="repeat" description="WD" evidence="3">
    <location>
        <begin position="177"/>
        <end position="219"/>
    </location>
</feature>
<name>R9GQ00_9SPHI</name>
<evidence type="ECO:0000256" key="3">
    <source>
        <dbReference type="PROSITE-ProRule" id="PRU00221"/>
    </source>
</evidence>
<gene>
    <name evidence="4" type="ORF">ADIARSV_3026</name>
</gene>
<dbReference type="RefSeq" id="WP_016196257.1">
    <property type="nucleotide sequence ID" value="NZ_AQPN01000104.1"/>
</dbReference>
<dbReference type="PROSITE" id="PS00678">
    <property type="entry name" value="WD_REPEATS_1"/>
    <property type="match status" value="1"/>
</dbReference>
<evidence type="ECO:0000313" key="4">
    <source>
        <dbReference type="EMBL" id="EOR93783.1"/>
    </source>
</evidence>
<dbReference type="InterPro" id="IPR020472">
    <property type="entry name" value="WD40_PAC1"/>
</dbReference>
<dbReference type="AlphaFoldDB" id="R9GQ00"/>
<dbReference type="PANTHER" id="PTHR19848:SF8">
    <property type="entry name" value="F-BOX AND WD REPEAT DOMAIN CONTAINING 7"/>
    <property type="match status" value="1"/>
</dbReference>
<dbReference type="PROSITE" id="PS50294">
    <property type="entry name" value="WD_REPEATS_REGION"/>
    <property type="match status" value="3"/>
</dbReference>
<dbReference type="InterPro" id="IPR001680">
    <property type="entry name" value="WD40_rpt"/>
</dbReference>
<accession>R9GQ00</accession>
<proteinExistence type="predicted"/>
<dbReference type="InterPro" id="IPR011047">
    <property type="entry name" value="Quinoprotein_ADH-like_sf"/>
</dbReference>
<evidence type="ECO:0000313" key="5">
    <source>
        <dbReference type="Proteomes" id="UP000014174"/>
    </source>
</evidence>
<keyword evidence="2" id="KW-0677">Repeat</keyword>
<dbReference type="Pfam" id="PF00400">
    <property type="entry name" value="WD40"/>
    <property type="match status" value="5"/>
</dbReference>
<dbReference type="STRING" id="1150600.ADIARSV_3026"/>
<organism evidence="4 5">
    <name type="scientific">Arcticibacter svalbardensis MN12-7</name>
    <dbReference type="NCBI Taxonomy" id="1150600"/>
    <lineage>
        <taxon>Bacteria</taxon>
        <taxon>Pseudomonadati</taxon>
        <taxon>Bacteroidota</taxon>
        <taxon>Sphingobacteriia</taxon>
        <taxon>Sphingobacteriales</taxon>
        <taxon>Sphingobacteriaceae</taxon>
        <taxon>Arcticibacter</taxon>
    </lineage>
</organism>
<dbReference type="eggNOG" id="COG2319">
    <property type="taxonomic scope" value="Bacteria"/>
</dbReference>
<dbReference type="PANTHER" id="PTHR19848">
    <property type="entry name" value="WD40 REPEAT PROTEIN"/>
    <property type="match status" value="1"/>
</dbReference>
<dbReference type="CDD" id="cd00200">
    <property type="entry name" value="WD40"/>
    <property type="match status" value="1"/>
</dbReference>
<feature type="repeat" description="WD" evidence="3">
    <location>
        <begin position="268"/>
        <end position="304"/>
    </location>
</feature>
<dbReference type="SUPFAM" id="SSF50998">
    <property type="entry name" value="Quinoprotein alcohol dehydrogenase-like"/>
    <property type="match status" value="1"/>
</dbReference>
<dbReference type="PROSITE" id="PS50082">
    <property type="entry name" value="WD_REPEATS_2"/>
    <property type="match status" value="4"/>
</dbReference>
<evidence type="ECO:0000256" key="1">
    <source>
        <dbReference type="ARBA" id="ARBA00022574"/>
    </source>
</evidence>
<evidence type="ECO:0000256" key="2">
    <source>
        <dbReference type="ARBA" id="ARBA00022737"/>
    </source>
</evidence>
<comment type="caution">
    <text evidence="4">The sequence shown here is derived from an EMBL/GenBank/DDBJ whole genome shotgun (WGS) entry which is preliminary data.</text>
</comment>
<protein>
    <submittedName>
        <fullName evidence="4">WD-40 repeat protein</fullName>
    </submittedName>
</protein>
<dbReference type="Gene3D" id="2.130.10.10">
    <property type="entry name" value="YVTN repeat-like/Quinoprotein amine dehydrogenase"/>
    <property type="match status" value="2"/>
</dbReference>
<keyword evidence="1 3" id="KW-0853">WD repeat</keyword>
<dbReference type="Proteomes" id="UP000014174">
    <property type="component" value="Unassembled WGS sequence"/>
</dbReference>
<dbReference type="InterPro" id="IPR015943">
    <property type="entry name" value="WD40/YVTN_repeat-like_dom_sf"/>
</dbReference>
<dbReference type="InterPro" id="IPR019775">
    <property type="entry name" value="WD40_repeat_CS"/>
</dbReference>
<feature type="repeat" description="WD" evidence="3">
    <location>
        <begin position="10"/>
        <end position="44"/>
    </location>
</feature>
<reference evidence="4 5" key="1">
    <citation type="journal article" date="2013" name="Genome Announc.">
        <title>Draft Genome Sequence of Arcticibacter svalbardensis Strain MN12-7T, a Member of the Family Sphingobacteriaceae Isolated from an Arctic Soil Sample.</title>
        <authorList>
            <person name="Shivaji S."/>
            <person name="Ara S."/>
            <person name="Prasad S."/>
            <person name="Manasa B.P."/>
            <person name="Begum Z."/>
            <person name="Singh A."/>
            <person name="Kumar Pinnaka A."/>
        </authorList>
    </citation>
    <scope>NUCLEOTIDE SEQUENCE [LARGE SCALE GENOMIC DNA]</scope>
    <source>
        <strain evidence="4 5">MN12-7</strain>
    </source>
</reference>
<feature type="repeat" description="WD" evidence="3">
    <location>
        <begin position="220"/>
        <end position="261"/>
    </location>
</feature>